<dbReference type="KEGG" id="apak:AP3564_05065"/>
<dbReference type="PANTHER" id="PTHR11669:SF8">
    <property type="entry name" value="DNA POLYMERASE III SUBUNIT DELTA"/>
    <property type="match status" value="1"/>
</dbReference>
<dbReference type="Gene3D" id="3.40.50.300">
    <property type="entry name" value="P-loop containing nucleotide triphosphate hydrolases"/>
    <property type="match status" value="1"/>
</dbReference>
<evidence type="ECO:0000256" key="2">
    <source>
        <dbReference type="ARBA" id="ARBA00014363"/>
    </source>
</evidence>
<organism evidence="10 11">
    <name type="scientific">Aeribacillus pallidus</name>
    <dbReference type="NCBI Taxonomy" id="33936"/>
    <lineage>
        <taxon>Bacteria</taxon>
        <taxon>Bacillati</taxon>
        <taxon>Bacillota</taxon>
        <taxon>Bacilli</taxon>
        <taxon>Bacillales</taxon>
        <taxon>Bacillaceae</taxon>
        <taxon>Aeribacillus</taxon>
    </lineage>
</organism>
<dbReference type="EC" id="2.7.7.7" evidence="1"/>
<keyword evidence="5" id="KW-0235">DNA replication</keyword>
<dbReference type="GeneID" id="301124349"/>
<evidence type="ECO:0000256" key="7">
    <source>
        <dbReference type="ARBA" id="ARBA00049244"/>
    </source>
</evidence>
<protein>
    <recommendedName>
        <fullName evidence="2">DNA polymerase III subunit delta'</fullName>
        <ecNumber evidence="1">2.7.7.7</ecNumber>
    </recommendedName>
</protein>
<accession>A0A165Y6J7</accession>
<reference evidence="9 12" key="2">
    <citation type="submission" date="2016-10" db="EMBL/GenBank/DDBJ databases">
        <title>The whole genome sequencing and assembly of Aeribacillus pallidus KCTC3564 strain.</title>
        <authorList>
            <person name="Lee Y.-J."/>
            <person name="Park M.-K."/>
            <person name="Yi H."/>
            <person name="Bahn Y.-S."/>
            <person name="Kim J.F."/>
            <person name="Lee D.-W."/>
        </authorList>
    </citation>
    <scope>NUCLEOTIDE SEQUENCE [LARGE SCALE GENOMIC DNA]</scope>
    <source>
        <strain evidence="9 12">KCTC3564</strain>
    </source>
</reference>
<dbReference type="SUPFAM" id="SSF52540">
    <property type="entry name" value="P-loop containing nucleoside triphosphate hydrolases"/>
    <property type="match status" value="1"/>
</dbReference>
<evidence type="ECO:0000313" key="12">
    <source>
        <dbReference type="Proteomes" id="UP000214606"/>
    </source>
</evidence>
<comment type="catalytic activity">
    <reaction evidence="7">
        <text>DNA(n) + a 2'-deoxyribonucleoside 5'-triphosphate = DNA(n+1) + diphosphate</text>
        <dbReference type="Rhea" id="RHEA:22508"/>
        <dbReference type="Rhea" id="RHEA-COMP:17339"/>
        <dbReference type="Rhea" id="RHEA-COMP:17340"/>
        <dbReference type="ChEBI" id="CHEBI:33019"/>
        <dbReference type="ChEBI" id="CHEBI:61560"/>
        <dbReference type="ChEBI" id="CHEBI:173112"/>
        <dbReference type="EC" id="2.7.7.7"/>
    </reaction>
</comment>
<dbReference type="InterPro" id="IPR004622">
    <property type="entry name" value="DNA_pol_HolB"/>
</dbReference>
<dbReference type="NCBIfam" id="NF005972">
    <property type="entry name" value="PRK08058.1"/>
    <property type="match status" value="1"/>
</dbReference>
<evidence type="ECO:0000256" key="6">
    <source>
        <dbReference type="ARBA" id="ARBA00022932"/>
    </source>
</evidence>
<dbReference type="AlphaFoldDB" id="A0A165Y6J7"/>
<dbReference type="FunFam" id="3.40.50.300:FF:001255">
    <property type="entry name" value="DNA polymerase III subunit delta"/>
    <property type="match status" value="1"/>
</dbReference>
<dbReference type="GO" id="GO:0006261">
    <property type="term" value="P:DNA-templated DNA replication"/>
    <property type="evidence" value="ECO:0007669"/>
    <property type="project" value="TreeGrafter"/>
</dbReference>
<dbReference type="PANTHER" id="PTHR11669">
    <property type="entry name" value="REPLICATION FACTOR C / DNA POLYMERASE III GAMMA-TAU SUBUNIT"/>
    <property type="match status" value="1"/>
</dbReference>
<dbReference type="Proteomes" id="UP000076476">
    <property type="component" value="Unassembled WGS sequence"/>
</dbReference>
<dbReference type="Pfam" id="PF09115">
    <property type="entry name" value="DNApol3-delta_C"/>
    <property type="match status" value="1"/>
</dbReference>
<evidence type="ECO:0000256" key="4">
    <source>
        <dbReference type="ARBA" id="ARBA00022695"/>
    </source>
</evidence>
<reference evidence="10 11" key="1">
    <citation type="submission" date="2016-04" db="EMBL/GenBank/DDBJ databases">
        <title>Draft genome sequence of Aeribacillus pallidus 8m3 from petroleum reservoir.</title>
        <authorList>
            <person name="Poltaraus A.B."/>
            <person name="Nazina T.N."/>
            <person name="Tourova T.P."/>
            <person name="Malakho S.M."/>
            <person name="Korshunova A.V."/>
            <person name="Sokolova D.S."/>
        </authorList>
    </citation>
    <scope>NUCLEOTIDE SEQUENCE [LARGE SCALE GENOMIC DNA]</scope>
    <source>
        <strain evidence="10 11">8m3</strain>
    </source>
</reference>
<dbReference type="STRING" id="33936.AZI98_07175"/>
<dbReference type="Pfam" id="PF13177">
    <property type="entry name" value="DNA_pol3_delta2"/>
    <property type="match status" value="1"/>
</dbReference>
<evidence type="ECO:0000313" key="10">
    <source>
        <dbReference type="EMBL" id="KZN96779.1"/>
    </source>
</evidence>
<evidence type="ECO:0000256" key="5">
    <source>
        <dbReference type="ARBA" id="ARBA00022705"/>
    </source>
</evidence>
<name>A0A165Y6J7_9BACI</name>
<feature type="domain" description="DNA polymerase III delta subunit C-terminal" evidence="8">
    <location>
        <begin position="246"/>
        <end position="328"/>
    </location>
</feature>
<dbReference type="InterPro" id="IPR050238">
    <property type="entry name" value="DNA_Rep/Repair_Clamp_Loader"/>
</dbReference>
<evidence type="ECO:0000313" key="11">
    <source>
        <dbReference type="Proteomes" id="UP000076476"/>
    </source>
</evidence>
<keyword evidence="11" id="KW-1185">Reference proteome</keyword>
<dbReference type="EMBL" id="LWBR01000015">
    <property type="protein sequence ID" value="KZN96779.1"/>
    <property type="molecule type" value="Genomic_DNA"/>
</dbReference>
<keyword evidence="3" id="KW-0808">Transferase</keyword>
<evidence type="ECO:0000256" key="1">
    <source>
        <dbReference type="ARBA" id="ARBA00012417"/>
    </source>
</evidence>
<sequence>MKTWEELEKLQPKVLKIIQNSFKKNRLAHAYLFQGKKGTGKKDAAFLTAKSYFCEHLEKNYKPCGQCSNCKRVESGNHPDLHFIEPDGLSIKKEQIEALQKEFAKTGVESNRKLYIISGCDQMTVNAANSLLKFLEEPTEGTMAILITNQVHRVLPTILSRCQILTFQPIPPKMIQQELEKKGTPSHIAALVSQVTNNIEEAFSLSRDDWFAEARTKVIKLYEVLDSRPDHALLFIHNHWVPFFADKEQMEMGLDFLLFLYKDLLSIQIGNEDDVVYLDILPMLKQQGLKLGQRTVLHQIVSILNAKKRLNFNVNPQLLMEDLVLTLQEG</sequence>
<dbReference type="GO" id="GO:0008408">
    <property type="term" value="F:3'-5' exonuclease activity"/>
    <property type="evidence" value="ECO:0007669"/>
    <property type="project" value="InterPro"/>
</dbReference>
<dbReference type="NCBIfam" id="TIGR00678">
    <property type="entry name" value="holB"/>
    <property type="match status" value="1"/>
</dbReference>
<dbReference type="GO" id="GO:0003887">
    <property type="term" value="F:DNA-directed DNA polymerase activity"/>
    <property type="evidence" value="ECO:0007669"/>
    <property type="project" value="UniProtKB-KW"/>
</dbReference>
<dbReference type="RefSeq" id="WP_063387597.1">
    <property type="nucleotide sequence ID" value="NZ_CP017703.1"/>
</dbReference>
<dbReference type="Gene3D" id="1.20.272.10">
    <property type="match status" value="1"/>
</dbReference>
<dbReference type="Proteomes" id="UP000214606">
    <property type="component" value="Chromosome"/>
</dbReference>
<keyword evidence="4" id="KW-0548">Nucleotidyltransferase</keyword>
<dbReference type="OrthoDB" id="9810148at2"/>
<evidence type="ECO:0000256" key="3">
    <source>
        <dbReference type="ARBA" id="ARBA00022679"/>
    </source>
</evidence>
<dbReference type="InterPro" id="IPR015199">
    <property type="entry name" value="DNA_pol_III_delta_C"/>
</dbReference>
<evidence type="ECO:0000259" key="8">
    <source>
        <dbReference type="Pfam" id="PF09115"/>
    </source>
</evidence>
<proteinExistence type="predicted"/>
<dbReference type="GO" id="GO:0009360">
    <property type="term" value="C:DNA polymerase III complex"/>
    <property type="evidence" value="ECO:0007669"/>
    <property type="project" value="InterPro"/>
</dbReference>
<gene>
    <name evidence="9" type="ORF">AP3564_05065</name>
    <name evidence="10" type="ORF">AZI98_07175</name>
</gene>
<keyword evidence="6" id="KW-0239">DNA-directed DNA polymerase</keyword>
<dbReference type="GO" id="GO:0003677">
    <property type="term" value="F:DNA binding"/>
    <property type="evidence" value="ECO:0007669"/>
    <property type="project" value="InterPro"/>
</dbReference>
<dbReference type="InterPro" id="IPR027417">
    <property type="entry name" value="P-loop_NTPase"/>
</dbReference>
<evidence type="ECO:0000313" key="9">
    <source>
        <dbReference type="EMBL" id="ASS89702.1"/>
    </source>
</evidence>
<dbReference type="EMBL" id="CP017703">
    <property type="protein sequence ID" value="ASS89702.1"/>
    <property type="molecule type" value="Genomic_DNA"/>
</dbReference>
<accession>A0A164BE29</accession>